<keyword evidence="7" id="KW-0547">Nucleotide-binding</keyword>
<keyword evidence="6" id="KW-0479">Metal-binding</keyword>
<dbReference type="PANTHER" id="PTHR33540">
    <property type="entry name" value="TRNA THREONYLCARBAMOYLADENOSINE BIOSYNTHESIS PROTEIN TSAE"/>
    <property type="match status" value="1"/>
</dbReference>
<proteinExistence type="inferred from homology"/>
<evidence type="ECO:0000313" key="15">
    <source>
        <dbReference type="Proteomes" id="UP000034508"/>
    </source>
</evidence>
<keyword evidence="9" id="KW-0460">Magnesium</keyword>
<keyword evidence="8 14" id="KW-0067">ATP-binding</keyword>
<keyword evidence="13" id="KW-0732">Signal</keyword>
<feature type="transmembrane region" description="Helical" evidence="12">
    <location>
        <begin position="261"/>
        <end position="282"/>
    </location>
</feature>
<feature type="compositionally biased region" description="Low complexity" evidence="11">
    <location>
        <begin position="195"/>
        <end position="217"/>
    </location>
</feature>
<feature type="compositionally biased region" description="Pro residues" evidence="11">
    <location>
        <begin position="162"/>
        <end position="194"/>
    </location>
</feature>
<evidence type="ECO:0000256" key="1">
    <source>
        <dbReference type="ARBA" id="ARBA00004496"/>
    </source>
</evidence>
<comment type="caution">
    <text evidence="14">The sequence shown here is derived from an EMBL/GenBank/DDBJ whole genome shotgun (WGS) entry which is preliminary data.</text>
</comment>
<feature type="region of interest" description="Disordered" evidence="11">
    <location>
        <begin position="113"/>
        <end position="253"/>
    </location>
</feature>
<dbReference type="EMBL" id="LBSM01000004">
    <property type="protein sequence ID" value="KKQ18523.1"/>
    <property type="molecule type" value="Genomic_DNA"/>
</dbReference>
<dbReference type="Gene3D" id="3.40.50.300">
    <property type="entry name" value="P-loop containing nucleotide triphosphate hydrolases"/>
    <property type="match status" value="1"/>
</dbReference>
<evidence type="ECO:0000256" key="13">
    <source>
        <dbReference type="SAM" id="SignalP"/>
    </source>
</evidence>
<dbReference type="GO" id="GO:0002949">
    <property type="term" value="P:tRNA threonylcarbamoyladenosine modification"/>
    <property type="evidence" value="ECO:0007669"/>
    <property type="project" value="InterPro"/>
</dbReference>
<dbReference type="GO" id="GO:0005524">
    <property type="term" value="F:ATP binding"/>
    <property type="evidence" value="ECO:0007669"/>
    <property type="project" value="UniProtKB-KW"/>
</dbReference>
<keyword evidence="12" id="KW-0472">Membrane</keyword>
<keyword evidence="5" id="KW-0819">tRNA processing</keyword>
<protein>
    <recommendedName>
        <fullName evidence="3">tRNA threonylcarbamoyladenosine biosynthesis protein TsaE</fullName>
    </recommendedName>
    <alternativeName>
        <fullName evidence="10">t(6)A37 threonylcarbamoyladenosine biosynthesis protein TsaE</fullName>
    </alternativeName>
</protein>
<keyword evidence="12" id="KW-1133">Transmembrane helix</keyword>
<evidence type="ECO:0000256" key="8">
    <source>
        <dbReference type="ARBA" id="ARBA00022840"/>
    </source>
</evidence>
<gene>
    <name evidence="14" type="ORF">US31_C0004G0085</name>
</gene>
<organism evidence="14 15">
    <name type="scientific">Berkelbacteria bacterium GW2011_GWA1_36_9</name>
    <dbReference type="NCBI Taxonomy" id="1618331"/>
    <lineage>
        <taxon>Bacteria</taxon>
        <taxon>Candidatus Berkelbacteria</taxon>
    </lineage>
</organism>
<evidence type="ECO:0000256" key="12">
    <source>
        <dbReference type="SAM" id="Phobius"/>
    </source>
</evidence>
<comment type="similarity">
    <text evidence="2">Belongs to the TsaE family.</text>
</comment>
<dbReference type="PANTHER" id="PTHR33540:SF2">
    <property type="entry name" value="TRNA THREONYLCARBAMOYLADENOSINE BIOSYNTHESIS PROTEIN TSAE"/>
    <property type="match status" value="1"/>
</dbReference>
<dbReference type="Pfam" id="PF02367">
    <property type="entry name" value="TsaE"/>
    <property type="match status" value="1"/>
</dbReference>
<feature type="compositionally biased region" description="Polar residues" evidence="11">
    <location>
        <begin position="236"/>
        <end position="245"/>
    </location>
</feature>
<comment type="subcellular location">
    <subcellularLocation>
        <location evidence="1">Cytoplasm</location>
    </subcellularLocation>
</comment>
<evidence type="ECO:0000256" key="7">
    <source>
        <dbReference type="ARBA" id="ARBA00022741"/>
    </source>
</evidence>
<keyword evidence="4" id="KW-0963">Cytoplasm</keyword>
<dbReference type="SUPFAM" id="SSF52540">
    <property type="entry name" value="P-loop containing nucleoside triphosphate hydrolases"/>
    <property type="match status" value="1"/>
</dbReference>
<feature type="signal peptide" evidence="13">
    <location>
        <begin position="1"/>
        <end position="25"/>
    </location>
</feature>
<dbReference type="GO" id="GO:0046872">
    <property type="term" value="F:metal ion binding"/>
    <property type="evidence" value="ECO:0007669"/>
    <property type="project" value="UniProtKB-KW"/>
</dbReference>
<dbReference type="InterPro" id="IPR027417">
    <property type="entry name" value="P-loop_NTPase"/>
</dbReference>
<evidence type="ECO:0000256" key="9">
    <source>
        <dbReference type="ARBA" id="ARBA00022842"/>
    </source>
</evidence>
<evidence type="ECO:0000256" key="5">
    <source>
        <dbReference type="ARBA" id="ARBA00022694"/>
    </source>
</evidence>
<feature type="compositionally biased region" description="Low complexity" evidence="11">
    <location>
        <begin position="143"/>
        <end position="161"/>
    </location>
</feature>
<evidence type="ECO:0000256" key="4">
    <source>
        <dbReference type="ARBA" id="ARBA00022490"/>
    </source>
</evidence>
<evidence type="ECO:0000313" key="14">
    <source>
        <dbReference type="EMBL" id="KKQ18523.1"/>
    </source>
</evidence>
<evidence type="ECO:0000256" key="3">
    <source>
        <dbReference type="ARBA" id="ARBA00019010"/>
    </source>
</evidence>
<keyword evidence="12" id="KW-0812">Transmembrane</keyword>
<evidence type="ECO:0000256" key="11">
    <source>
        <dbReference type="SAM" id="MobiDB-lite"/>
    </source>
</evidence>
<accession>A0A0G0FHJ1</accession>
<feature type="chain" id="PRO_5002532152" description="tRNA threonylcarbamoyladenosine biosynthesis protein TsaE" evidence="13">
    <location>
        <begin position="26"/>
        <end position="391"/>
    </location>
</feature>
<dbReference type="AlphaFoldDB" id="A0A0G0FHJ1"/>
<dbReference type="PRINTS" id="PR01217">
    <property type="entry name" value="PRICHEXTENSN"/>
</dbReference>
<dbReference type="GO" id="GO:0005737">
    <property type="term" value="C:cytoplasm"/>
    <property type="evidence" value="ECO:0007669"/>
    <property type="project" value="UniProtKB-SubCell"/>
</dbReference>
<evidence type="ECO:0000256" key="2">
    <source>
        <dbReference type="ARBA" id="ARBA00007599"/>
    </source>
</evidence>
<feature type="compositionally biased region" description="Polar residues" evidence="11">
    <location>
        <begin position="113"/>
        <end position="131"/>
    </location>
</feature>
<dbReference type="Proteomes" id="UP000034508">
    <property type="component" value="Unassembled WGS sequence"/>
</dbReference>
<evidence type="ECO:0000256" key="6">
    <source>
        <dbReference type="ARBA" id="ARBA00022723"/>
    </source>
</evidence>
<dbReference type="NCBIfam" id="TIGR00150">
    <property type="entry name" value="T6A_YjeE"/>
    <property type="match status" value="1"/>
</dbReference>
<evidence type="ECO:0000256" key="10">
    <source>
        <dbReference type="ARBA" id="ARBA00032441"/>
    </source>
</evidence>
<name>A0A0G0FHJ1_9BACT</name>
<dbReference type="InterPro" id="IPR003442">
    <property type="entry name" value="T6A_TsaE"/>
</dbReference>
<reference evidence="14 15" key="1">
    <citation type="journal article" date="2015" name="Nature">
        <title>rRNA introns, odd ribosomes, and small enigmatic genomes across a large radiation of phyla.</title>
        <authorList>
            <person name="Brown C.T."/>
            <person name="Hug L.A."/>
            <person name="Thomas B.C."/>
            <person name="Sharon I."/>
            <person name="Castelle C.J."/>
            <person name="Singh A."/>
            <person name="Wilkins M.J."/>
            <person name="Williams K.H."/>
            <person name="Banfield J.F."/>
        </authorList>
    </citation>
    <scope>NUCLEOTIDE SEQUENCE [LARGE SCALE GENOMIC DNA]</scope>
</reference>
<sequence length="391" mass="41861">MDKIKFSFVVCIILSFLLTASSAFASTIKLNEFYSAGTGNDNPDWVEIYYSNIDISLYQLKDATTTGNTKNLSDATCGGNFCTIDWSDKLNLNEDTIKLVLISAPDSPIDQVTYGSSGDVSVPSTGQSAGRNSDETGSWVLFSTPSKGSSNNSSPTVAPTPTLTPVPNTPTSIPPTETPVPPTPTETPIPPTPVPATKTPTPIKTPTPAKSTSKTPVPTTPFTPTPDSAKLPSSILGVSQDATSPTPEPKNEAEVSPLKNILTIGGGLIFVLAGVFVATFVIGNLGSGKTTFTQGFGKGLGIKDKILSPTFILMRQYSLPENLKAKLFHLDLYRLEDIKEIGSLGLDEIFSNPRNIVLIEWAEKLGSFLPKNIILIQFKHIKDNIRQIEIS</sequence>